<comment type="subcellular location">
    <subcellularLocation>
        <location evidence="1">Cell outer membrane</location>
        <topology evidence="1">Lipid-anchor</topology>
    </subcellularLocation>
</comment>
<evidence type="ECO:0000256" key="4">
    <source>
        <dbReference type="ARBA" id="ARBA00022692"/>
    </source>
</evidence>
<feature type="signal peptide" evidence="9">
    <location>
        <begin position="1"/>
        <end position="31"/>
    </location>
</feature>
<evidence type="ECO:0000313" key="10">
    <source>
        <dbReference type="EMBL" id="QXI26609.1"/>
    </source>
</evidence>
<gene>
    <name evidence="10" type="ORF">HU752_022100</name>
</gene>
<dbReference type="Proteomes" id="UP000634530">
    <property type="component" value="Chromosome"/>
</dbReference>
<dbReference type="Gene3D" id="1.20.1600.10">
    <property type="entry name" value="Outer membrane efflux proteins (OEP)"/>
    <property type="match status" value="1"/>
</dbReference>
<evidence type="ECO:0000256" key="6">
    <source>
        <dbReference type="ARBA" id="ARBA00023139"/>
    </source>
</evidence>
<dbReference type="Pfam" id="PF02321">
    <property type="entry name" value="OEP"/>
    <property type="match status" value="2"/>
</dbReference>
<dbReference type="InterPro" id="IPR003423">
    <property type="entry name" value="OMP_efflux"/>
</dbReference>
<dbReference type="PROSITE" id="PS51257">
    <property type="entry name" value="PROKAR_LIPOPROTEIN"/>
    <property type="match status" value="1"/>
</dbReference>
<reference evidence="10 11" key="2">
    <citation type="journal article" date="2021" name="Microorganisms">
        <title>The Ever-Expanding Pseudomonas Genus: Description of 43 New Species and Partition of the Pseudomonas putida Group.</title>
        <authorList>
            <person name="Girard L."/>
            <person name="Lood C."/>
            <person name="Hofte M."/>
            <person name="Vandamme P."/>
            <person name="Rokni-Zadeh H."/>
            <person name="van Noort V."/>
            <person name="Lavigne R."/>
            <person name="De Mot R."/>
        </authorList>
    </citation>
    <scope>NUCLEOTIDE SEQUENCE [LARGE SCALE GENOMIC DNA]</scope>
    <source>
        <strain evidence="10 11">RW8P3</strain>
    </source>
</reference>
<keyword evidence="7" id="KW-0998">Cell outer membrane</keyword>
<accession>A0A9E6TQ80</accession>
<dbReference type="AlphaFoldDB" id="A0A9E6TQ80"/>
<evidence type="ECO:0000256" key="9">
    <source>
        <dbReference type="SAM" id="SignalP"/>
    </source>
</evidence>
<dbReference type="GO" id="GO:0015562">
    <property type="term" value="F:efflux transmembrane transporter activity"/>
    <property type="evidence" value="ECO:0007669"/>
    <property type="project" value="InterPro"/>
</dbReference>
<comment type="similarity">
    <text evidence="2">Belongs to the outer membrane factor (OMF) (TC 1.B.17) family.</text>
</comment>
<dbReference type="RefSeq" id="WP_186675327.1">
    <property type="nucleotide sequence ID" value="NZ_CP077093.1"/>
</dbReference>
<keyword evidence="9" id="KW-0732">Signal</keyword>
<keyword evidence="4" id="KW-0812">Transmembrane</keyword>
<keyword evidence="3" id="KW-1134">Transmembrane beta strand</keyword>
<dbReference type="KEGG" id="pvw:HU752_022100"/>
<evidence type="ECO:0000256" key="7">
    <source>
        <dbReference type="ARBA" id="ARBA00023237"/>
    </source>
</evidence>
<keyword evidence="6" id="KW-0564">Palmitate</keyword>
<evidence type="ECO:0000313" key="11">
    <source>
        <dbReference type="Proteomes" id="UP000634530"/>
    </source>
</evidence>
<dbReference type="EMBL" id="CP077093">
    <property type="protein sequence ID" value="QXI26609.1"/>
    <property type="molecule type" value="Genomic_DNA"/>
</dbReference>
<keyword evidence="11" id="KW-1185">Reference proteome</keyword>
<evidence type="ECO:0000256" key="8">
    <source>
        <dbReference type="ARBA" id="ARBA00023288"/>
    </source>
</evidence>
<evidence type="ECO:0000256" key="1">
    <source>
        <dbReference type="ARBA" id="ARBA00004459"/>
    </source>
</evidence>
<evidence type="ECO:0000256" key="2">
    <source>
        <dbReference type="ARBA" id="ARBA00007613"/>
    </source>
</evidence>
<keyword evidence="5" id="KW-0472">Membrane</keyword>
<name>A0A9E6TQ80_9PSED</name>
<dbReference type="Gene3D" id="2.20.200.10">
    <property type="entry name" value="Outer membrane efflux proteins (OEP)"/>
    <property type="match status" value="1"/>
</dbReference>
<evidence type="ECO:0000256" key="3">
    <source>
        <dbReference type="ARBA" id="ARBA00022452"/>
    </source>
</evidence>
<keyword evidence="8" id="KW-0449">Lipoprotein</keyword>
<reference evidence="10 11" key="1">
    <citation type="journal article" date="2020" name="Microorganisms">
        <title>Reliable Identification of Environmental Pseudomonas Isolates Using the rpoD Gene.</title>
        <authorList>
            <consortium name="The Broad Institute Genome Sequencing Platform"/>
            <person name="Girard L."/>
            <person name="Lood C."/>
            <person name="Rokni-Zadeh H."/>
            <person name="van Noort V."/>
            <person name="Lavigne R."/>
            <person name="De Mot R."/>
        </authorList>
    </citation>
    <scope>NUCLEOTIDE SEQUENCE [LARGE SCALE GENOMIC DNA]</scope>
    <source>
        <strain evidence="10 11">RW8P3</strain>
    </source>
</reference>
<dbReference type="GO" id="GO:0009279">
    <property type="term" value="C:cell outer membrane"/>
    <property type="evidence" value="ECO:0007669"/>
    <property type="project" value="UniProtKB-SubCell"/>
</dbReference>
<proteinExistence type="inferred from homology"/>
<dbReference type="InterPro" id="IPR010131">
    <property type="entry name" value="MdtP/NodT-like"/>
</dbReference>
<sequence length="473" mass="51314">MTTIKPLIRSQTGRALCLLSLALWGLAGCSATPVPPLTASLPDVWQNAPAPVRTPQPALQQWWHAFNDPALDALVEQALRNNLEVAAAVQRLRATRLLSQHSSSAYLPSLGINTRDAISPDTSTSYFLVGFDAQWELPLFGMREGVDRLAQGNLAWQESELRTVQVSLVAEVCRNWIELRAAQQGLASLGAIRDTQREKLELLLVRERLKLASASQVSAARGALDQAEMALTRPRQQINRKVRQLAVLLARSQPDPAWLQPGPVPQLGAWQLGNVPADLLRTRPEISAAEAQVIIAAGNLGISRADVYPHISLGSSLQWSLNVASNRRHARSGNSIFSFGPGINLPLFDWGQRIASAQARDHELQAALLAYRQSVLEGGAEVETALGDLEQLRLREQSSRQSQAAAEAHLEARQQQLRLGLLSRLELDGARVAGLRAQQQVDSASAERGIAYVALYKALGGAALPVVAATEVE</sequence>
<feature type="chain" id="PRO_5038913399" evidence="9">
    <location>
        <begin position="32"/>
        <end position="473"/>
    </location>
</feature>
<organism evidence="10 11">
    <name type="scientific">Pseudomonas vanderleydeniana</name>
    <dbReference type="NCBI Taxonomy" id="2745495"/>
    <lineage>
        <taxon>Bacteria</taxon>
        <taxon>Pseudomonadati</taxon>
        <taxon>Pseudomonadota</taxon>
        <taxon>Gammaproteobacteria</taxon>
        <taxon>Pseudomonadales</taxon>
        <taxon>Pseudomonadaceae</taxon>
        <taxon>Pseudomonas</taxon>
    </lineage>
</organism>
<dbReference type="PANTHER" id="PTHR30203">
    <property type="entry name" value="OUTER MEMBRANE CATION EFFLUX PROTEIN"/>
    <property type="match status" value="1"/>
</dbReference>
<dbReference type="PANTHER" id="PTHR30203:SF32">
    <property type="entry name" value="CATION EFFLUX SYSTEM PROTEIN CUSC"/>
    <property type="match status" value="1"/>
</dbReference>
<dbReference type="SUPFAM" id="SSF56954">
    <property type="entry name" value="Outer membrane efflux proteins (OEP)"/>
    <property type="match status" value="1"/>
</dbReference>
<evidence type="ECO:0000256" key="5">
    <source>
        <dbReference type="ARBA" id="ARBA00023136"/>
    </source>
</evidence>
<protein>
    <submittedName>
        <fullName evidence="10">TolC family protein</fullName>
    </submittedName>
</protein>